<dbReference type="PANTHER" id="PTHR32332:SF20">
    <property type="entry name" value="2-NITROPROPANE DIOXYGENASE-LIKE PROTEIN"/>
    <property type="match status" value="1"/>
</dbReference>
<proteinExistence type="predicted"/>
<evidence type="ECO:0000313" key="5">
    <source>
        <dbReference type="Proteomes" id="UP001596104"/>
    </source>
</evidence>
<dbReference type="EC" id="1.13.12.-" evidence="4"/>
<sequence length="325" mass="33419">MTDKAFATQNFCTLARCRLPVVQAPIGGVAGPSLASAVANAGGLGSMALTWRDAPGVRAALREVRATSTGAINANFVLDFPVDAQLDAALEEGVEVVSFFWGDARSHITRVKRAGACVIVVVGSVDEARRAVESEADVIVAQGAEAGGHVRGDTPLAELLPWVIMAADGRPVLAAGGIVSSEDAERVKQVGAAGVWVGTRFVASAEANAHPSYKAAVVAAGRDATILSELFDGGWPNAKMRTLVNSTVRVWEDAGRPQPGGRPGEGEIIGISGGRPLPRYDSDAPTSQTSGEVEAMALYAGTGAERIRDILGAGAIVSALAAPWT</sequence>
<gene>
    <name evidence="4" type="ORF">ACFPPC_29550</name>
</gene>
<dbReference type="CDD" id="cd04730">
    <property type="entry name" value="NPD_like"/>
    <property type="match status" value="1"/>
</dbReference>
<dbReference type="PROSITE" id="PS00912">
    <property type="entry name" value="DHODEHASE_2"/>
    <property type="match status" value="1"/>
</dbReference>
<dbReference type="Proteomes" id="UP001596104">
    <property type="component" value="Unassembled WGS sequence"/>
</dbReference>
<dbReference type="InterPro" id="IPR004136">
    <property type="entry name" value="NMO"/>
</dbReference>
<evidence type="ECO:0000256" key="1">
    <source>
        <dbReference type="ARBA" id="ARBA00022630"/>
    </source>
</evidence>
<reference evidence="5" key="1">
    <citation type="journal article" date="2019" name="Int. J. Syst. Evol. Microbiol.">
        <title>The Global Catalogue of Microorganisms (GCM) 10K type strain sequencing project: providing services to taxonomists for standard genome sequencing and annotation.</title>
        <authorList>
            <consortium name="The Broad Institute Genomics Platform"/>
            <consortium name="The Broad Institute Genome Sequencing Center for Infectious Disease"/>
            <person name="Wu L."/>
            <person name="Ma J."/>
        </authorList>
    </citation>
    <scope>NUCLEOTIDE SEQUENCE [LARGE SCALE GENOMIC DNA]</scope>
    <source>
        <strain evidence="5">CGMCC 1.16326</strain>
    </source>
</reference>
<keyword evidence="5" id="KW-1185">Reference proteome</keyword>
<dbReference type="PANTHER" id="PTHR32332">
    <property type="entry name" value="2-NITROPROPANE DIOXYGENASE"/>
    <property type="match status" value="1"/>
</dbReference>
<accession>A0ABW0HJR5</accession>
<dbReference type="GO" id="GO:0016491">
    <property type="term" value="F:oxidoreductase activity"/>
    <property type="evidence" value="ECO:0007669"/>
    <property type="project" value="UniProtKB-KW"/>
</dbReference>
<keyword evidence="3 4" id="KW-0560">Oxidoreductase</keyword>
<dbReference type="Pfam" id="PF03060">
    <property type="entry name" value="NMO"/>
    <property type="match status" value="1"/>
</dbReference>
<name>A0ABW0HJR5_9HYPH</name>
<comment type="caution">
    <text evidence="4">The sequence shown here is derived from an EMBL/GenBank/DDBJ whole genome shotgun (WGS) entry which is preliminary data.</text>
</comment>
<keyword evidence="2" id="KW-0288">FMN</keyword>
<keyword evidence="1" id="KW-0285">Flavoprotein</keyword>
<dbReference type="InterPro" id="IPR001295">
    <property type="entry name" value="Dihydroorotate_DH_CS"/>
</dbReference>
<dbReference type="InterPro" id="IPR013785">
    <property type="entry name" value="Aldolase_TIM"/>
</dbReference>
<dbReference type="SUPFAM" id="SSF51412">
    <property type="entry name" value="Inosine monophosphate dehydrogenase (IMPDH)"/>
    <property type="match status" value="1"/>
</dbReference>
<dbReference type="Gene3D" id="3.20.20.70">
    <property type="entry name" value="Aldolase class I"/>
    <property type="match status" value="1"/>
</dbReference>
<evidence type="ECO:0000313" key="4">
    <source>
        <dbReference type="EMBL" id="MFC5396800.1"/>
    </source>
</evidence>
<evidence type="ECO:0000256" key="2">
    <source>
        <dbReference type="ARBA" id="ARBA00022643"/>
    </source>
</evidence>
<organism evidence="4 5">
    <name type="scientific">Bosea vestrisii</name>
    <dbReference type="NCBI Taxonomy" id="151416"/>
    <lineage>
        <taxon>Bacteria</taxon>
        <taxon>Pseudomonadati</taxon>
        <taxon>Pseudomonadota</taxon>
        <taxon>Alphaproteobacteria</taxon>
        <taxon>Hyphomicrobiales</taxon>
        <taxon>Boseaceae</taxon>
        <taxon>Bosea</taxon>
    </lineage>
</organism>
<dbReference type="RefSeq" id="WP_377013518.1">
    <property type="nucleotide sequence ID" value="NZ_JBHSLV010000078.1"/>
</dbReference>
<dbReference type="EMBL" id="JBHSLV010000078">
    <property type="protein sequence ID" value="MFC5396800.1"/>
    <property type="molecule type" value="Genomic_DNA"/>
</dbReference>
<protein>
    <submittedName>
        <fullName evidence="4">NAD(P)H-dependent flavin oxidoreductase</fullName>
        <ecNumber evidence="4">1.13.12.-</ecNumber>
    </submittedName>
</protein>
<evidence type="ECO:0000256" key="3">
    <source>
        <dbReference type="ARBA" id="ARBA00023002"/>
    </source>
</evidence>